<dbReference type="GO" id="GO:0005975">
    <property type="term" value="P:carbohydrate metabolic process"/>
    <property type="evidence" value="ECO:0007669"/>
    <property type="project" value="InterPro"/>
</dbReference>
<protein>
    <recommendedName>
        <fullName evidence="4">Glucosamine-6-phosphate deaminase</fullName>
        <ecNumber evidence="4">3.5.99.6</ecNumber>
    </recommendedName>
    <alternativeName>
        <fullName evidence="4">GlcN6P deaminase</fullName>
        <shortName evidence="4">GNPDA</shortName>
    </alternativeName>
    <alternativeName>
        <fullName evidence="4">Glucosamine-6-phosphate isomerase</fullName>
    </alternativeName>
</protein>
<proteinExistence type="inferred from homology"/>
<evidence type="ECO:0000256" key="2">
    <source>
        <dbReference type="ARBA" id="ARBA00022801"/>
    </source>
</evidence>
<dbReference type="FunFam" id="3.40.50.1360:FF:000003">
    <property type="entry name" value="Glucosamine-6-phosphate deaminase"/>
    <property type="match status" value="1"/>
</dbReference>
<feature type="domain" description="Glucosamine/galactosamine-6-phosphate isomerase" evidence="5">
    <location>
        <begin position="30"/>
        <end position="221"/>
    </location>
</feature>
<feature type="active site" description="Proton acceptor; for ring-opening step" evidence="4">
    <location>
        <position position="130"/>
    </location>
</feature>
<dbReference type="EMBL" id="JAAXPM010000004">
    <property type="protein sequence ID" value="NKY66830.1"/>
    <property type="molecule type" value="Genomic_DNA"/>
</dbReference>
<dbReference type="InterPro" id="IPR018321">
    <property type="entry name" value="Glucosamine6P_isomerase_CS"/>
</dbReference>
<reference evidence="6 7" key="1">
    <citation type="submission" date="2020-04" db="EMBL/GenBank/DDBJ databases">
        <title>MicrobeNet Type strains.</title>
        <authorList>
            <person name="Nicholson A.C."/>
        </authorList>
    </citation>
    <scope>NUCLEOTIDE SEQUENCE [LARGE SCALE GENOMIC DNA]</scope>
    <source>
        <strain evidence="6 7">CCUG 33494</strain>
    </source>
</reference>
<dbReference type="RefSeq" id="WP_074427218.1">
    <property type="nucleotide sequence ID" value="NZ_BJEG01000003.1"/>
</dbReference>
<organism evidence="6 7">
    <name type="scientific">Weissella hellenica</name>
    <dbReference type="NCBI Taxonomy" id="46256"/>
    <lineage>
        <taxon>Bacteria</taxon>
        <taxon>Bacillati</taxon>
        <taxon>Bacillota</taxon>
        <taxon>Bacilli</taxon>
        <taxon>Lactobacillales</taxon>
        <taxon>Lactobacillaceae</taxon>
        <taxon>Weissella</taxon>
    </lineage>
</organism>
<dbReference type="Pfam" id="PF01182">
    <property type="entry name" value="Glucosamine_iso"/>
    <property type="match status" value="1"/>
</dbReference>
<dbReference type="EC" id="3.5.99.6" evidence="4"/>
<dbReference type="PROSITE" id="PS01161">
    <property type="entry name" value="GLC_GALNAC_ISOMERASE"/>
    <property type="match status" value="1"/>
</dbReference>
<dbReference type="InterPro" id="IPR037171">
    <property type="entry name" value="NagB/RpiA_transferase-like"/>
</dbReference>
<evidence type="ECO:0000256" key="1">
    <source>
        <dbReference type="ARBA" id="ARBA00000644"/>
    </source>
</evidence>
<comment type="caution">
    <text evidence="4">Lacks conserved residue(s) required for the propagation of feature annotation.</text>
</comment>
<comment type="catalytic activity">
    <reaction evidence="1 4">
        <text>alpha-D-glucosamine 6-phosphate + H2O = beta-D-fructose 6-phosphate + NH4(+)</text>
        <dbReference type="Rhea" id="RHEA:12172"/>
        <dbReference type="ChEBI" id="CHEBI:15377"/>
        <dbReference type="ChEBI" id="CHEBI:28938"/>
        <dbReference type="ChEBI" id="CHEBI:57634"/>
        <dbReference type="ChEBI" id="CHEBI:75989"/>
        <dbReference type="EC" id="3.5.99.6"/>
    </reaction>
</comment>
<evidence type="ECO:0000259" key="5">
    <source>
        <dbReference type="Pfam" id="PF01182"/>
    </source>
</evidence>
<dbReference type="GO" id="GO:0006043">
    <property type="term" value="P:glucosamine catabolic process"/>
    <property type="evidence" value="ECO:0007669"/>
    <property type="project" value="TreeGrafter"/>
</dbReference>
<comment type="caution">
    <text evidence="6">The sequence shown here is derived from an EMBL/GenBank/DDBJ whole genome shotgun (WGS) entry which is preliminary data.</text>
</comment>
<keyword evidence="2 4" id="KW-0378">Hydrolase</keyword>
<dbReference type="GO" id="GO:0042802">
    <property type="term" value="F:identical protein binding"/>
    <property type="evidence" value="ECO:0007669"/>
    <property type="project" value="TreeGrafter"/>
</dbReference>
<dbReference type="GO" id="GO:0004342">
    <property type="term" value="F:glucosamine-6-phosphate deaminase activity"/>
    <property type="evidence" value="ECO:0007669"/>
    <property type="project" value="UniProtKB-UniRule"/>
</dbReference>
<dbReference type="HAMAP" id="MF_01241">
    <property type="entry name" value="GlcN6P_deamin"/>
    <property type="match status" value="1"/>
</dbReference>
<dbReference type="GO" id="GO:0019262">
    <property type="term" value="P:N-acetylneuraminate catabolic process"/>
    <property type="evidence" value="ECO:0007669"/>
    <property type="project" value="UniProtKB-UniRule"/>
</dbReference>
<gene>
    <name evidence="4" type="primary">nagB</name>
    <name evidence="6" type="ORF">HF960_03985</name>
</gene>
<sequence>MKIIELKDEQAGGKVGFEIFKEALADNAQVFGLATGSTPITIYKELTASDLDFSDKISINLDEYQGLPGTHEQSYRHFMAEHLFNQKPFKESYVPNGLDEDSEAQTAYYDTLIAEHPLDLQLLGLGQNGHIGFNEPGTPFDVQTRLVDLTPSTIAANARFFASEDEVPRKAFSMGIGSIMKSKKILLVAYGENKAQAVADMVEGPVTTDVPASVLQNHDDVTVIIDEQAASKIKNRDLITTIA</sequence>
<dbReference type="GO" id="GO:0005737">
    <property type="term" value="C:cytoplasm"/>
    <property type="evidence" value="ECO:0007669"/>
    <property type="project" value="TreeGrafter"/>
</dbReference>
<comment type="function">
    <text evidence="4">Catalyzes the reversible isomerization-deamination of glucosamine 6-phosphate (GlcN6P) to form fructose 6-phosphate (Fru6P) and ammonium ion.</text>
</comment>
<accession>A0A7X6LN68</accession>
<dbReference type="CDD" id="cd01399">
    <property type="entry name" value="GlcN6P_deaminase"/>
    <property type="match status" value="1"/>
</dbReference>
<dbReference type="Proteomes" id="UP000585749">
    <property type="component" value="Unassembled WGS sequence"/>
</dbReference>
<dbReference type="PANTHER" id="PTHR11280">
    <property type="entry name" value="GLUCOSAMINE-6-PHOSPHATE ISOMERASE"/>
    <property type="match status" value="1"/>
</dbReference>
<keyword evidence="3 4" id="KW-0119">Carbohydrate metabolism</keyword>
<dbReference type="GO" id="GO:0006046">
    <property type="term" value="P:N-acetylglucosamine catabolic process"/>
    <property type="evidence" value="ECO:0007669"/>
    <property type="project" value="TreeGrafter"/>
</dbReference>
<evidence type="ECO:0000313" key="7">
    <source>
        <dbReference type="Proteomes" id="UP000585749"/>
    </source>
</evidence>
<dbReference type="UniPathway" id="UPA00629">
    <property type="reaction ID" value="UER00684"/>
</dbReference>
<comment type="similarity">
    <text evidence="4">Belongs to the glucosamine/galactosamine-6-phosphate isomerase family. NagB subfamily.</text>
</comment>
<dbReference type="Gene3D" id="3.40.50.1360">
    <property type="match status" value="1"/>
</dbReference>
<feature type="active site" description="For ring-opening step" evidence="4">
    <location>
        <position position="128"/>
    </location>
</feature>
<dbReference type="SUPFAM" id="SSF100950">
    <property type="entry name" value="NagB/RpiA/CoA transferase-like"/>
    <property type="match status" value="1"/>
</dbReference>
<dbReference type="PANTHER" id="PTHR11280:SF5">
    <property type="entry name" value="GLUCOSAMINE-6-PHOSPHATE ISOMERASE"/>
    <property type="match status" value="1"/>
</dbReference>
<dbReference type="InterPro" id="IPR006148">
    <property type="entry name" value="Glc/Gal-6P_isomerase"/>
</dbReference>
<dbReference type="AlphaFoldDB" id="A0A7X6LN68"/>
<feature type="active site" description="Proton acceptor; for enolization step" evidence="4">
    <location>
        <position position="62"/>
    </location>
</feature>
<comment type="pathway">
    <text evidence="4">Amino-sugar metabolism; N-acetylneuraminate degradation; D-fructose 6-phosphate from N-acetylneuraminate: step 5/5.</text>
</comment>
<dbReference type="OrthoDB" id="9791139at2"/>
<evidence type="ECO:0000256" key="4">
    <source>
        <dbReference type="HAMAP-Rule" id="MF_01241"/>
    </source>
</evidence>
<feature type="active site" description="For ring-opening step" evidence="4">
    <location>
        <position position="135"/>
    </location>
</feature>
<evidence type="ECO:0000256" key="3">
    <source>
        <dbReference type="ARBA" id="ARBA00023277"/>
    </source>
</evidence>
<name>A0A7X6LN68_WEIHE</name>
<evidence type="ECO:0000313" key="6">
    <source>
        <dbReference type="EMBL" id="NKY66830.1"/>
    </source>
</evidence>
<dbReference type="InterPro" id="IPR004547">
    <property type="entry name" value="Glucosamine6P_isomerase"/>
</dbReference>